<organism evidence="1 2">
    <name type="scientific">Chryseobacterium arthrosphaerae</name>
    <dbReference type="NCBI Taxonomy" id="651561"/>
    <lineage>
        <taxon>Bacteria</taxon>
        <taxon>Pseudomonadati</taxon>
        <taxon>Bacteroidota</taxon>
        <taxon>Flavobacteriia</taxon>
        <taxon>Flavobacteriales</taxon>
        <taxon>Weeksellaceae</taxon>
        <taxon>Chryseobacterium group</taxon>
        <taxon>Chryseobacterium</taxon>
    </lineage>
</organism>
<comment type="caution">
    <text evidence="1">The sequence shown here is derived from an EMBL/GenBank/DDBJ whole genome shotgun (WGS) entry which is preliminary data.</text>
</comment>
<gene>
    <name evidence="1" type="ORF">EJ377_18730</name>
</gene>
<name>A0A3S0NL75_9FLAO</name>
<dbReference type="Proteomes" id="UP000276953">
    <property type="component" value="Unassembled WGS sequence"/>
</dbReference>
<dbReference type="EMBL" id="RYFC01000003">
    <property type="protein sequence ID" value="RTZ46361.1"/>
    <property type="molecule type" value="Genomic_DNA"/>
</dbReference>
<dbReference type="AlphaFoldDB" id="A0A3S0NL75"/>
<proteinExistence type="predicted"/>
<protein>
    <submittedName>
        <fullName evidence="1">Uncharacterized protein</fullName>
    </submittedName>
</protein>
<evidence type="ECO:0000313" key="1">
    <source>
        <dbReference type="EMBL" id="RTZ46361.1"/>
    </source>
</evidence>
<evidence type="ECO:0000313" key="2">
    <source>
        <dbReference type="Proteomes" id="UP000276953"/>
    </source>
</evidence>
<sequence length="98" mass="11818">MFFNNKKSYFYASKNIYEIKINFRTRLTVAALYLNAQQHPKGKENPDTKVNKKYLKHIQDITTAYQKNVKFAREHHQKPPDEYYLQDFIATMDLKQEQ</sequence>
<accession>A0A3S0NL75</accession>
<reference evidence="1 2" key="1">
    <citation type="submission" date="2018-12" db="EMBL/GenBank/DDBJ databases">
        <title>Draft Genome Sequence of Chryseobacterium arthrosphaerae strain ED882-96 Isolated from the Blood of a Patient with Liver Cirrhosis in Taiwan.</title>
        <authorList>
            <person name="Lin J.-N."/>
            <person name="Lai C.-H."/>
            <person name="Yang C.-H."/>
            <person name="Huang Y.-H."/>
        </authorList>
    </citation>
    <scope>NUCLEOTIDE SEQUENCE [LARGE SCALE GENOMIC DNA]</scope>
    <source>
        <strain evidence="1 2">ED882-96</strain>
    </source>
</reference>